<name>A0ABY8TTN5_TETOB</name>
<keyword evidence="2" id="KW-1185">Reference proteome</keyword>
<sequence>MNATMLRGSAFASSSRVAAVRPAISSRASTVVVRAVQDLQGKVVSKGMQQSVVVAVERLSAHDKLDDELRSLPPYRGFQHVHMAAVVGTTQQQQAFEAFAAWRCVATKHASYVQLQHQTGSSPVLEACMSASKVAQVCFGS</sequence>
<evidence type="ECO:0000313" key="2">
    <source>
        <dbReference type="Proteomes" id="UP001244341"/>
    </source>
</evidence>
<evidence type="ECO:0000313" key="1">
    <source>
        <dbReference type="EMBL" id="WIA11672.1"/>
    </source>
</evidence>
<reference evidence="1 2" key="1">
    <citation type="submission" date="2023-05" db="EMBL/GenBank/DDBJ databases">
        <title>A 100% complete, gapless, phased diploid assembly of the Scenedesmus obliquus UTEX 3031 genome.</title>
        <authorList>
            <person name="Biondi T.C."/>
            <person name="Hanschen E.R."/>
            <person name="Kwon T."/>
            <person name="Eng W."/>
            <person name="Kruse C.P.S."/>
            <person name="Koehler S.I."/>
            <person name="Kunde Y."/>
            <person name="Gleasner C.D."/>
            <person name="You Mak K.T."/>
            <person name="Polle J."/>
            <person name="Hovde B.T."/>
            <person name="Starkenburg S.R."/>
        </authorList>
    </citation>
    <scope>NUCLEOTIDE SEQUENCE [LARGE SCALE GENOMIC DNA]</scope>
    <source>
        <strain evidence="1 2">DOE0152z</strain>
    </source>
</reference>
<gene>
    <name evidence="1" type="ORF">OEZ85_011771</name>
</gene>
<protein>
    <submittedName>
        <fullName evidence="1">Uncharacterized protein</fullName>
    </submittedName>
</protein>
<accession>A0ABY8TTN5</accession>
<organism evidence="1 2">
    <name type="scientific">Tetradesmus obliquus</name>
    <name type="common">Green alga</name>
    <name type="synonym">Acutodesmus obliquus</name>
    <dbReference type="NCBI Taxonomy" id="3088"/>
    <lineage>
        <taxon>Eukaryota</taxon>
        <taxon>Viridiplantae</taxon>
        <taxon>Chlorophyta</taxon>
        <taxon>core chlorophytes</taxon>
        <taxon>Chlorophyceae</taxon>
        <taxon>CS clade</taxon>
        <taxon>Sphaeropleales</taxon>
        <taxon>Scenedesmaceae</taxon>
        <taxon>Tetradesmus</taxon>
    </lineage>
</organism>
<proteinExistence type="predicted"/>
<dbReference type="EMBL" id="CP126210">
    <property type="protein sequence ID" value="WIA11672.1"/>
    <property type="molecule type" value="Genomic_DNA"/>
</dbReference>
<dbReference type="Proteomes" id="UP001244341">
    <property type="component" value="Chromosome 3b"/>
</dbReference>